<reference evidence="1 2" key="1">
    <citation type="journal article" date="2018" name="Nat. Biotechnol.">
        <title>A standardized bacterial taxonomy based on genome phylogeny substantially revises the tree of life.</title>
        <authorList>
            <person name="Parks D.H."/>
            <person name="Chuvochina M."/>
            <person name="Waite D.W."/>
            <person name="Rinke C."/>
            <person name="Skarshewski A."/>
            <person name="Chaumeil P.A."/>
            <person name="Hugenholtz P."/>
        </authorList>
    </citation>
    <scope>NUCLEOTIDE SEQUENCE [LARGE SCALE GENOMIC DNA]</scope>
    <source>
        <strain evidence="1">UBA11701</strain>
    </source>
</reference>
<protein>
    <submittedName>
        <fullName evidence="1">Uncharacterized protein</fullName>
    </submittedName>
</protein>
<gene>
    <name evidence="1" type="ORF">DEP93_00240</name>
</gene>
<dbReference type="AlphaFoldDB" id="A0A3D0ZQC0"/>
<organism evidence="1 2">
    <name type="scientific">candidate division WWE3 bacterium</name>
    <dbReference type="NCBI Taxonomy" id="2053526"/>
    <lineage>
        <taxon>Bacteria</taxon>
        <taxon>Katanobacteria</taxon>
    </lineage>
</organism>
<accession>A0A3D0ZQC0</accession>
<comment type="caution">
    <text evidence="1">The sequence shown here is derived from an EMBL/GenBank/DDBJ whole genome shotgun (WGS) entry which is preliminary data.</text>
</comment>
<proteinExistence type="predicted"/>
<dbReference type="Proteomes" id="UP000263336">
    <property type="component" value="Unassembled WGS sequence"/>
</dbReference>
<dbReference type="EMBL" id="DOZN01000004">
    <property type="protein sequence ID" value="HCC41888.1"/>
    <property type="molecule type" value="Genomic_DNA"/>
</dbReference>
<name>A0A3D0ZQC0_UNCKA</name>
<sequence>MGNLFDGLVNEVRLAEAERNRKAASEFKAGKKHLLEAYNRHEEMITKVVQDFQAAVFPDCVVRCPSPKDAEQGNQVEWHIYRIVQSFGQRAICFRLALHPYCNALGKTFVGVKTSFEGSWSPLLFLSEFPLVFFIGANYREYKERRSI</sequence>
<evidence type="ECO:0000313" key="1">
    <source>
        <dbReference type="EMBL" id="HCC41888.1"/>
    </source>
</evidence>
<evidence type="ECO:0000313" key="2">
    <source>
        <dbReference type="Proteomes" id="UP000263336"/>
    </source>
</evidence>